<reference evidence="1 2" key="1">
    <citation type="journal article" date="2015" name="Genome Biol. Evol.">
        <title>Comparative Genomics of a Bacterivorous Green Alga Reveals Evolutionary Causalities and Consequences of Phago-Mixotrophic Mode of Nutrition.</title>
        <authorList>
            <person name="Burns J.A."/>
            <person name="Paasch A."/>
            <person name="Narechania A."/>
            <person name="Kim E."/>
        </authorList>
    </citation>
    <scope>NUCLEOTIDE SEQUENCE [LARGE SCALE GENOMIC DNA]</scope>
    <source>
        <strain evidence="1 2">PLY_AMNH</strain>
    </source>
</reference>
<comment type="caution">
    <text evidence="1">The sequence shown here is derived from an EMBL/GenBank/DDBJ whole genome shotgun (WGS) entry which is preliminary data.</text>
</comment>
<dbReference type="AlphaFoldDB" id="A0AAE0FFW4"/>
<organism evidence="1 2">
    <name type="scientific">Cymbomonas tetramitiformis</name>
    <dbReference type="NCBI Taxonomy" id="36881"/>
    <lineage>
        <taxon>Eukaryota</taxon>
        <taxon>Viridiplantae</taxon>
        <taxon>Chlorophyta</taxon>
        <taxon>Pyramimonadophyceae</taxon>
        <taxon>Pyramimonadales</taxon>
        <taxon>Pyramimonadaceae</taxon>
        <taxon>Cymbomonas</taxon>
    </lineage>
</organism>
<accession>A0AAE0FFW4</accession>
<evidence type="ECO:0000313" key="2">
    <source>
        <dbReference type="Proteomes" id="UP001190700"/>
    </source>
</evidence>
<sequence length="152" mass="15730">MQSAVCDVTAMPDTATLRVQSIRTALLAACCHAPLRALSATTFIPMEVRSATESETLVLVAPGHPRAADSASGSPLQVVDGGGGALLGLTLTSPLTPVHLYGVLDNKTSVVALRILSHELHNDILHLRAPHVGLPVLVVLGRAVTRPRAGIG</sequence>
<name>A0AAE0FFW4_9CHLO</name>
<gene>
    <name evidence="1" type="ORF">CYMTET_32372</name>
</gene>
<evidence type="ECO:0000313" key="1">
    <source>
        <dbReference type="EMBL" id="KAK3258591.1"/>
    </source>
</evidence>
<proteinExistence type="predicted"/>
<keyword evidence="2" id="KW-1185">Reference proteome</keyword>
<dbReference type="EMBL" id="LGRX02019425">
    <property type="protein sequence ID" value="KAK3258591.1"/>
    <property type="molecule type" value="Genomic_DNA"/>
</dbReference>
<protein>
    <submittedName>
        <fullName evidence="1">Uncharacterized protein</fullName>
    </submittedName>
</protein>
<dbReference type="Proteomes" id="UP001190700">
    <property type="component" value="Unassembled WGS sequence"/>
</dbReference>